<dbReference type="PRINTS" id="PR00352">
    <property type="entry name" value="3FE4SFRDOXIN"/>
</dbReference>
<evidence type="ECO:0000256" key="3">
    <source>
        <dbReference type="ARBA" id="ARBA00022723"/>
    </source>
</evidence>
<evidence type="ECO:0000256" key="1">
    <source>
        <dbReference type="ARBA" id="ARBA00001927"/>
    </source>
</evidence>
<dbReference type="Proteomes" id="UP000482800">
    <property type="component" value="Unassembled WGS sequence"/>
</dbReference>
<dbReference type="SUPFAM" id="SSF54862">
    <property type="entry name" value="4Fe-4S ferredoxins"/>
    <property type="match status" value="1"/>
</dbReference>
<dbReference type="PANTHER" id="PTHR36923">
    <property type="entry name" value="FERREDOXIN"/>
    <property type="match status" value="1"/>
</dbReference>
<accession>A0A6V8K2Q3</accession>
<keyword evidence="3 8" id="KW-0479">Metal-binding</keyword>
<evidence type="ECO:0000256" key="2">
    <source>
        <dbReference type="ARBA" id="ARBA00022448"/>
    </source>
</evidence>
<evidence type="ECO:0000256" key="6">
    <source>
        <dbReference type="ARBA" id="ARBA00023014"/>
    </source>
</evidence>
<feature type="domain" description="4Fe-4S ferredoxin-type" evidence="9">
    <location>
        <begin position="5"/>
        <end position="33"/>
    </location>
</feature>
<evidence type="ECO:0000259" key="9">
    <source>
        <dbReference type="PROSITE" id="PS51379"/>
    </source>
</evidence>
<dbReference type="AlphaFoldDB" id="A0A6V8K2Q3"/>
<evidence type="ECO:0000313" key="11">
    <source>
        <dbReference type="Proteomes" id="UP000482800"/>
    </source>
</evidence>
<dbReference type="PROSITE" id="PS51379">
    <property type="entry name" value="4FE4S_FER_2"/>
    <property type="match status" value="1"/>
</dbReference>
<dbReference type="InterPro" id="IPR017896">
    <property type="entry name" value="4Fe4S_Fe-S-bd"/>
</dbReference>
<dbReference type="GO" id="GO:0009055">
    <property type="term" value="F:electron transfer activity"/>
    <property type="evidence" value="ECO:0007669"/>
    <property type="project" value="UniProtKB-UniRule"/>
</dbReference>
<dbReference type="GO" id="GO:0051538">
    <property type="term" value="F:3 iron, 4 sulfur cluster binding"/>
    <property type="evidence" value="ECO:0007669"/>
    <property type="project" value="UniProtKB-KW"/>
</dbReference>
<evidence type="ECO:0000256" key="5">
    <source>
        <dbReference type="ARBA" id="ARBA00023004"/>
    </source>
</evidence>
<evidence type="ECO:0000313" key="10">
    <source>
        <dbReference type="EMBL" id="GFJ76067.1"/>
    </source>
</evidence>
<evidence type="ECO:0000256" key="7">
    <source>
        <dbReference type="ARBA" id="ARBA00023291"/>
    </source>
</evidence>
<sequence length="74" mass="7621">MSPQWQVSVDSGRCIGAGTCAGTAPRHFTLVDGRSRSTAERVEPDEDAAAAAELCPVTAITIRDPSGAVIAPEP</sequence>
<dbReference type="GO" id="GO:0005506">
    <property type="term" value="F:iron ion binding"/>
    <property type="evidence" value="ECO:0007669"/>
    <property type="project" value="UniProtKB-UniRule"/>
</dbReference>
<keyword evidence="6 8" id="KW-0411">Iron-sulfur</keyword>
<dbReference type="EMBL" id="BLPF01000001">
    <property type="protein sequence ID" value="GFJ76067.1"/>
    <property type="molecule type" value="Genomic_DNA"/>
</dbReference>
<name>A0A6V8K2Q3_9ACTN</name>
<comment type="caution">
    <text evidence="10">The sequence shown here is derived from an EMBL/GenBank/DDBJ whole genome shotgun (WGS) entry which is preliminary data.</text>
</comment>
<comment type="function">
    <text evidence="8">Ferredoxins are iron-sulfur proteins that transfer electrons in a wide variety of metabolic reactions.</text>
</comment>
<keyword evidence="4 8" id="KW-0249">Electron transport</keyword>
<keyword evidence="7" id="KW-0003">3Fe-4S</keyword>
<proteinExistence type="predicted"/>
<keyword evidence="11" id="KW-1185">Reference proteome</keyword>
<dbReference type="PANTHER" id="PTHR36923:SF3">
    <property type="entry name" value="FERREDOXIN"/>
    <property type="match status" value="1"/>
</dbReference>
<dbReference type="InterPro" id="IPR001080">
    <property type="entry name" value="3Fe4S_ferredoxin"/>
</dbReference>
<dbReference type="InterPro" id="IPR051269">
    <property type="entry name" value="Fe-S_cluster_ET"/>
</dbReference>
<gene>
    <name evidence="10" type="ORF">Phou_002470</name>
</gene>
<reference evidence="10 11" key="2">
    <citation type="submission" date="2020-03" db="EMBL/GenBank/DDBJ databases">
        <authorList>
            <person name="Ichikawa N."/>
            <person name="Kimura A."/>
            <person name="Kitahashi Y."/>
            <person name="Uohara A."/>
        </authorList>
    </citation>
    <scope>NUCLEOTIDE SEQUENCE [LARGE SCALE GENOMIC DNA]</scope>
    <source>
        <strain evidence="10 11">NBRC 108639</strain>
    </source>
</reference>
<dbReference type="Pfam" id="PF13370">
    <property type="entry name" value="Fer4_13"/>
    <property type="match status" value="1"/>
</dbReference>
<evidence type="ECO:0000256" key="8">
    <source>
        <dbReference type="RuleBase" id="RU368020"/>
    </source>
</evidence>
<comment type="cofactor">
    <cofactor evidence="1">
        <name>[3Fe-4S] cluster</name>
        <dbReference type="ChEBI" id="CHEBI:21137"/>
    </cofactor>
</comment>
<organism evidence="10 11">
    <name type="scientific">Phytohabitans houttuyneae</name>
    <dbReference type="NCBI Taxonomy" id="1076126"/>
    <lineage>
        <taxon>Bacteria</taxon>
        <taxon>Bacillati</taxon>
        <taxon>Actinomycetota</taxon>
        <taxon>Actinomycetes</taxon>
        <taxon>Micromonosporales</taxon>
        <taxon>Micromonosporaceae</taxon>
    </lineage>
</organism>
<keyword evidence="2 8" id="KW-0813">Transport</keyword>
<reference evidence="10 11" key="1">
    <citation type="submission" date="2020-03" db="EMBL/GenBank/DDBJ databases">
        <title>Whole genome shotgun sequence of Phytohabitans houttuyneae NBRC 108639.</title>
        <authorList>
            <person name="Komaki H."/>
            <person name="Tamura T."/>
        </authorList>
    </citation>
    <scope>NUCLEOTIDE SEQUENCE [LARGE SCALE GENOMIC DNA]</scope>
    <source>
        <strain evidence="10 11">NBRC 108639</strain>
    </source>
</reference>
<protein>
    <recommendedName>
        <fullName evidence="8">Ferredoxin</fullName>
    </recommendedName>
</protein>
<dbReference type="RefSeq" id="WP_173052760.1">
    <property type="nucleotide sequence ID" value="NZ_BAABGO010000003.1"/>
</dbReference>
<keyword evidence="5 8" id="KW-0408">Iron</keyword>
<dbReference type="Gene3D" id="3.30.70.20">
    <property type="match status" value="1"/>
</dbReference>
<evidence type="ECO:0000256" key="4">
    <source>
        <dbReference type="ARBA" id="ARBA00022982"/>
    </source>
</evidence>